<protein>
    <recommendedName>
        <fullName evidence="1">Transglutaminase-like domain-containing protein</fullName>
    </recommendedName>
</protein>
<dbReference type="Pfam" id="PF01841">
    <property type="entry name" value="Transglut_core"/>
    <property type="match status" value="1"/>
</dbReference>
<comment type="caution">
    <text evidence="2">The sequence shown here is derived from an EMBL/GenBank/DDBJ whole genome shotgun (WGS) entry which is preliminary data.</text>
</comment>
<organism evidence="2 3">
    <name type="scientific">Mycoplasma mycoides subsp. mycoides</name>
    <dbReference type="NCBI Taxonomy" id="2103"/>
    <lineage>
        <taxon>Bacteria</taxon>
        <taxon>Bacillati</taxon>
        <taxon>Mycoplasmatota</taxon>
        <taxon>Mollicutes</taxon>
        <taxon>Mycoplasmataceae</taxon>
        <taxon>Mycoplasma</taxon>
    </lineage>
</organism>
<feature type="domain" description="Transglutaminase-like" evidence="1">
    <location>
        <begin position="4"/>
        <end position="82"/>
    </location>
</feature>
<dbReference type="Gene3D" id="3.10.620.30">
    <property type="match status" value="1"/>
</dbReference>
<dbReference type="SUPFAM" id="SSF54001">
    <property type="entry name" value="Cysteine proteinases"/>
    <property type="match status" value="1"/>
</dbReference>
<dbReference type="InterPro" id="IPR002931">
    <property type="entry name" value="Transglutaminase-like"/>
</dbReference>
<accession>A0AAE2JSX2</accession>
<proteinExistence type="predicted"/>
<evidence type="ECO:0000259" key="1">
    <source>
        <dbReference type="Pfam" id="PF01841"/>
    </source>
</evidence>
<evidence type="ECO:0000313" key="2">
    <source>
        <dbReference type="EMBL" id="KJQ45572.1"/>
    </source>
</evidence>
<gene>
    <name evidence="2" type="ORF">TS59_0194</name>
</gene>
<name>A0AAE2JSX2_MYCMY</name>
<dbReference type="AlphaFoldDB" id="A0AAE2JSX2"/>
<dbReference type="EMBL" id="LAEW01000001">
    <property type="protein sequence ID" value="KJQ45572.1"/>
    <property type="molecule type" value="Genomic_DNA"/>
</dbReference>
<sequence>MTKEVKFDYNVANSYDNQTAYFALVNKSTVCTEYAKGFQMLMDELGILSALITSDVSPRDLSGVKHIWNLVKIDREWYHLDATSDRIEKNEKQEYRFFLLHDDDFTKDDVFLRNTKNFGQRFRNLKLTNFVKNKEDIDFNW</sequence>
<dbReference type="InterPro" id="IPR038765">
    <property type="entry name" value="Papain-like_cys_pep_sf"/>
</dbReference>
<dbReference type="Proteomes" id="UP000033624">
    <property type="component" value="Unassembled WGS sequence"/>
</dbReference>
<evidence type="ECO:0000313" key="3">
    <source>
        <dbReference type="Proteomes" id="UP000033624"/>
    </source>
</evidence>
<reference evidence="2 3" key="1">
    <citation type="submission" date="2015-02" db="EMBL/GenBank/DDBJ databases">
        <title>Mycoplasma mycoides subsp. mycoides strain:B237 Genome sequencing.</title>
        <authorList>
            <person name="Fischer A."/>
            <person name="Santana-Cruz I."/>
            <person name="Schieck E."/>
            <person name="Gourle H."/>
            <person name="Lambert M."/>
            <person name="Nadendla S."/>
            <person name="Miller R.A."/>
            <person name="Weber J."/>
            <person name="Bongcam-Rudloff E."/>
            <person name="Vashee S."/>
            <person name="Frey J."/>
            <person name="Jores J."/>
        </authorList>
    </citation>
    <scope>NUCLEOTIDE SEQUENCE [LARGE SCALE GENOMIC DNA]</scope>
    <source>
        <strain evidence="2 3">B237</strain>
    </source>
</reference>